<dbReference type="EMBL" id="JARLKY010000038">
    <property type="protein sequence ID" value="MEC0228747.1"/>
    <property type="molecule type" value="Genomic_DNA"/>
</dbReference>
<sequence length="359" mass="41210">MRNQLEKFEKSVCRLSCGEGKDIDRGTAFLISTNQVVTATHNISNYLDEGMPILLEFLNLSSLEPITRTAVPVVPKPTDAITFLYFDEPLESKDIHLCFSNYEINHGDFFQTYGYPTVKWDVGQWTNNKVSRFMGDHVYNLYDWNIDLDHNSNIKDFSGLSGAPLFINGYLVGVVLAESMENHEAISLGAISCSKFSCLLSDLGLEMKEIDEHLIFEPEDKDYVDYTFIEKLESAKIFETSMCQKEFYNAEILQSMVESKGVKSEVQAFYTLKENVHSVWHTKYIGYKDTEDGSELLSKVYERIEDLDSKILESDKRITLYAKKGMLHQLAEECRVGWVKNYQQRLSDYRLVKGDGLNE</sequence>
<gene>
    <name evidence="3" type="ORF">P4I72_16585</name>
</gene>
<dbReference type="SUPFAM" id="SSF50494">
    <property type="entry name" value="Trypsin-like serine proteases"/>
    <property type="match status" value="1"/>
</dbReference>
<keyword evidence="1" id="KW-0720">Serine protease</keyword>
<dbReference type="InterPro" id="IPR009003">
    <property type="entry name" value="Peptidase_S1_PA"/>
</dbReference>
<organism evidence="3 4">
    <name type="scientific">Paenibacillus alba</name>
    <dbReference type="NCBI Taxonomy" id="1197127"/>
    <lineage>
        <taxon>Bacteria</taxon>
        <taxon>Bacillati</taxon>
        <taxon>Bacillota</taxon>
        <taxon>Bacilli</taxon>
        <taxon>Bacillales</taxon>
        <taxon>Paenibacillaceae</taxon>
        <taxon>Paenibacillus</taxon>
    </lineage>
</organism>
<dbReference type="InterPro" id="IPR046912">
    <property type="entry name" value="ABC-3C_CTD8"/>
</dbReference>
<evidence type="ECO:0000259" key="2">
    <source>
        <dbReference type="Pfam" id="PF20284"/>
    </source>
</evidence>
<protein>
    <recommendedName>
        <fullName evidence="2">ABC-three component systems C-terminal domain-containing protein</fullName>
    </recommendedName>
</protein>
<evidence type="ECO:0000313" key="4">
    <source>
        <dbReference type="Proteomes" id="UP001338137"/>
    </source>
</evidence>
<feature type="domain" description="ABC-three component systems C-terminal" evidence="2">
    <location>
        <begin position="221"/>
        <end position="334"/>
    </location>
</feature>
<keyword evidence="4" id="KW-1185">Reference proteome</keyword>
<comment type="caution">
    <text evidence="3">The sequence shown here is derived from an EMBL/GenBank/DDBJ whole genome shotgun (WGS) entry which is preliminary data.</text>
</comment>
<dbReference type="Gene3D" id="2.40.10.10">
    <property type="entry name" value="Trypsin-like serine proteases"/>
    <property type="match status" value="2"/>
</dbReference>
<evidence type="ECO:0000313" key="3">
    <source>
        <dbReference type="EMBL" id="MEC0228747.1"/>
    </source>
</evidence>
<keyword evidence="1" id="KW-0645">Protease</keyword>
<dbReference type="RefSeq" id="WP_326072941.1">
    <property type="nucleotide sequence ID" value="NZ_JARLKY010000038.1"/>
</dbReference>
<accession>A0ABU6G687</accession>
<name>A0ABU6G687_9BACL</name>
<proteinExistence type="predicted"/>
<dbReference type="Pfam" id="PF20284">
    <property type="entry name" value="CTD8"/>
    <property type="match status" value="1"/>
</dbReference>
<dbReference type="Proteomes" id="UP001338137">
    <property type="component" value="Unassembled WGS sequence"/>
</dbReference>
<keyword evidence="1" id="KW-0378">Hydrolase</keyword>
<evidence type="ECO:0000256" key="1">
    <source>
        <dbReference type="ARBA" id="ARBA00022825"/>
    </source>
</evidence>
<dbReference type="InterPro" id="IPR043504">
    <property type="entry name" value="Peptidase_S1_PA_chymotrypsin"/>
</dbReference>
<reference evidence="3 4" key="1">
    <citation type="submission" date="2023-03" db="EMBL/GenBank/DDBJ databases">
        <title>Bacillus Genome Sequencing.</title>
        <authorList>
            <person name="Dunlap C."/>
        </authorList>
    </citation>
    <scope>NUCLEOTIDE SEQUENCE [LARGE SCALE GENOMIC DNA]</scope>
    <source>
        <strain evidence="3 4">BD-533</strain>
    </source>
</reference>